<organism evidence="9 10">
    <name type="scientific">Bacillus suaedaesalsae</name>
    <dbReference type="NCBI Taxonomy" id="2810349"/>
    <lineage>
        <taxon>Bacteria</taxon>
        <taxon>Bacillati</taxon>
        <taxon>Bacillota</taxon>
        <taxon>Bacilli</taxon>
        <taxon>Bacillales</taxon>
        <taxon>Bacillaceae</taxon>
        <taxon>Bacillus</taxon>
    </lineage>
</organism>
<dbReference type="InterPro" id="IPR042177">
    <property type="entry name" value="Cell/Rod_1"/>
</dbReference>
<keyword evidence="10" id="KW-1185">Reference proteome</keyword>
<keyword evidence="7" id="KW-1133">Transmembrane helix</keyword>
<evidence type="ECO:0000256" key="1">
    <source>
        <dbReference type="ARBA" id="ARBA00009369"/>
    </source>
</evidence>
<dbReference type="EMBL" id="JAFELM010000044">
    <property type="protein sequence ID" value="MBM6619746.1"/>
    <property type="molecule type" value="Genomic_DNA"/>
</dbReference>
<evidence type="ECO:0000256" key="3">
    <source>
        <dbReference type="ARBA" id="ARBA00022960"/>
    </source>
</evidence>
<name>A0ABS2DMM7_9BACI</name>
<accession>A0ABS2DMM7</accession>
<dbReference type="PANTHER" id="PTHR34138">
    <property type="entry name" value="CELL SHAPE-DETERMINING PROTEIN MREC"/>
    <property type="match status" value="1"/>
</dbReference>
<dbReference type="InterPro" id="IPR055342">
    <property type="entry name" value="MreC_beta-barrel_core"/>
</dbReference>
<dbReference type="Gene3D" id="2.40.10.340">
    <property type="entry name" value="Rod shape-determining protein MreC, domain 1"/>
    <property type="match status" value="1"/>
</dbReference>
<keyword evidence="7" id="KW-0472">Membrane</keyword>
<feature type="transmembrane region" description="Helical" evidence="7">
    <location>
        <begin position="10"/>
        <end position="28"/>
    </location>
</feature>
<comment type="caution">
    <text evidence="9">The sequence shown here is derived from an EMBL/GenBank/DDBJ whole genome shotgun (WGS) entry which is preliminary data.</text>
</comment>
<comment type="similarity">
    <text evidence="1 5">Belongs to the MreC family.</text>
</comment>
<keyword evidence="6" id="KW-0175">Coiled coil</keyword>
<evidence type="ECO:0000313" key="9">
    <source>
        <dbReference type="EMBL" id="MBM6619746.1"/>
    </source>
</evidence>
<evidence type="ECO:0000259" key="8">
    <source>
        <dbReference type="Pfam" id="PF04085"/>
    </source>
</evidence>
<keyword evidence="3 5" id="KW-0133">Cell shape</keyword>
<sequence length="293" mass="32917">MPQFFLNKRLIILLVSIIILVALIGFSINDREKLTWPEQFIKDTMGWVGGVFHYPALEVKEFVGGLQNLKNTYKENQELKAKLEEYVELSVKARSLEDENEKLRALLDKPESIREFKEIHATVIARNPDRWHEMLTLNRGSNHGVAENMAVITSEGFIGKVKFVSPFTSTIQLLSAPDRTNRISAIIQGKTNTFGLIEGFDEARESLIFKRIPYDAEVKEGEIVISSGKGGVFPEGLIIGTITEVFPSEDGLTKSAYVKPAANLYDIDHVIVVDRTMMGAEDINESEKEGEEN</sequence>
<feature type="domain" description="Rod shape-determining protein MreC beta-barrel core" evidence="8">
    <location>
        <begin position="123"/>
        <end position="273"/>
    </location>
</feature>
<dbReference type="PANTHER" id="PTHR34138:SF1">
    <property type="entry name" value="CELL SHAPE-DETERMINING PROTEIN MREC"/>
    <property type="match status" value="1"/>
</dbReference>
<evidence type="ECO:0000256" key="2">
    <source>
        <dbReference type="ARBA" id="ARBA00013855"/>
    </source>
</evidence>
<keyword evidence="7" id="KW-0812">Transmembrane</keyword>
<dbReference type="InterPro" id="IPR007221">
    <property type="entry name" value="MreC"/>
</dbReference>
<dbReference type="RefSeq" id="WP_204205228.1">
    <property type="nucleotide sequence ID" value="NZ_JAFELM010000044.1"/>
</dbReference>
<reference evidence="9 10" key="1">
    <citation type="submission" date="2021-02" db="EMBL/GenBank/DDBJ databases">
        <title>Bacillus sp. RD4P76, an endophyte from a halophyte.</title>
        <authorList>
            <person name="Sun J.-Q."/>
        </authorList>
    </citation>
    <scope>NUCLEOTIDE SEQUENCE [LARGE SCALE GENOMIC DNA]</scope>
    <source>
        <strain evidence="9 10">RD4P76</strain>
    </source>
</reference>
<proteinExistence type="inferred from homology"/>
<dbReference type="InterPro" id="IPR042175">
    <property type="entry name" value="Cell/Rod_MreC_2"/>
</dbReference>
<protein>
    <recommendedName>
        <fullName evidence="2 5">Cell shape-determining protein MreC</fullName>
    </recommendedName>
    <alternativeName>
        <fullName evidence="4 5">Cell shape protein MreC</fullName>
    </alternativeName>
</protein>
<dbReference type="Pfam" id="PF04085">
    <property type="entry name" value="MreC"/>
    <property type="match status" value="1"/>
</dbReference>
<evidence type="ECO:0000256" key="6">
    <source>
        <dbReference type="SAM" id="Coils"/>
    </source>
</evidence>
<dbReference type="NCBIfam" id="TIGR00219">
    <property type="entry name" value="mreC"/>
    <property type="match status" value="1"/>
</dbReference>
<gene>
    <name evidence="9" type="primary">mreC</name>
    <name evidence="9" type="ORF">JR050_18960</name>
</gene>
<dbReference type="Gene3D" id="2.40.10.350">
    <property type="entry name" value="Rod shape-determining protein MreC, domain 2"/>
    <property type="match status" value="1"/>
</dbReference>
<dbReference type="Proteomes" id="UP001518925">
    <property type="component" value="Unassembled WGS sequence"/>
</dbReference>
<comment type="function">
    <text evidence="5">Involved in formation and maintenance of cell shape.</text>
</comment>
<evidence type="ECO:0000313" key="10">
    <source>
        <dbReference type="Proteomes" id="UP001518925"/>
    </source>
</evidence>
<feature type="coiled-coil region" evidence="6">
    <location>
        <begin position="66"/>
        <end position="106"/>
    </location>
</feature>
<evidence type="ECO:0000256" key="7">
    <source>
        <dbReference type="SAM" id="Phobius"/>
    </source>
</evidence>
<dbReference type="PIRSF" id="PIRSF038471">
    <property type="entry name" value="MreC"/>
    <property type="match status" value="1"/>
</dbReference>
<evidence type="ECO:0000256" key="4">
    <source>
        <dbReference type="ARBA" id="ARBA00032089"/>
    </source>
</evidence>
<evidence type="ECO:0000256" key="5">
    <source>
        <dbReference type="PIRNR" id="PIRNR038471"/>
    </source>
</evidence>